<protein>
    <submittedName>
        <fullName evidence="2">Uncharacterized protein</fullName>
    </submittedName>
</protein>
<dbReference type="EMBL" id="JACGZW010000002">
    <property type="protein sequence ID" value="MBB1152465.1"/>
    <property type="molecule type" value="Genomic_DNA"/>
</dbReference>
<evidence type="ECO:0000256" key="1">
    <source>
        <dbReference type="SAM" id="Phobius"/>
    </source>
</evidence>
<keyword evidence="1" id="KW-0812">Transmembrane</keyword>
<dbReference type="RefSeq" id="WP_182889679.1">
    <property type="nucleotide sequence ID" value="NZ_JACGZW010000002.1"/>
</dbReference>
<name>A0A7W3VSU1_9PSEU</name>
<keyword evidence="1" id="KW-0472">Membrane</keyword>
<feature type="transmembrane region" description="Helical" evidence="1">
    <location>
        <begin position="12"/>
        <end position="35"/>
    </location>
</feature>
<accession>A0A7W3VSU1</accession>
<keyword evidence="1" id="KW-1133">Transmembrane helix</keyword>
<evidence type="ECO:0000313" key="3">
    <source>
        <dbReference type="Proteomes" id="UP000526734"/>
    </source>
</evidence>
<organism evidence="2 3">
    <name type="scientific">Amycolatopsis dendrobii</name>
    <dbReference type="NCBI Taxonomy" id="2760662"/>
    <lineage>
        <taxon>Bacteria</taxon>
        <taxon>Bacillati</taxon>
        <taxon>Actinomycetota</taxon>
        <taxon>Actinomycetes</taxon>
        <taxon>Pseudonocardiales</taxon>
        <taxon>Pseudonocardiaceae</taxon>
        <taxon>Amycolatopsis</taxon>
    </lineage>
</organism>
<evidence type="ECO:0000313" key="2">
    <source>
        <dbReference type="EMBL" id="MBB1152465.1"/>
    </source>
</evidence>
<feature type="transmembrane region" description="Helical" evidence="1">
    <location>
        <begin position="41"/>
        <end position="61"/>
    </location>
</feature>
<reference evidence="2 3" key="1">
    <citation type="submission" date="2020-08" db="EMBL/GenBank/DDBJ databases">
        <title>Amycolatopsis sp. nov. DR6-1 isolated from Dendrobium heterocarpum.</title>
        <authorList>
            <person name="Tedsree N."/>
            <person name="Kuncharoen N."/>
            <person name="Likhitwitayawuid K."/>
            <person name="Tanasupawat S."/>
        </authorList>
    </citation>
    <scope>NUCLEOTIDE SEQUENCE [LARGE SCALE GENOMIC DNA]</scope>
    <source>
        <strain evidence="2 3">DR6-1</strain>
    </source>
</reference>
<gene>
    <name evidence="2" type="ORF">H4281_04940</name>
</gene>
<keyword evidence="3" id="KW-1185">Reference proteome</keyword>
<dbReference type="Proteomes" id="UP000526734">
    <property type="component" value="Unassembled WGS sequence"/>
</dbReference>
<sequence length="66" mass="7301">MNDKGGPRNPVVWLLRVSLALLGASVALNVAVGFLQPVVPWLAGGFVIGLLIWCVAAYIRWRRSRW</sequence>
<dbReference type="AlphaFoldDB" id="A0A7W3VSU1"/>
<proteinExistence type="predicted"/>
<comment type="caution">
    <text evidence="2">The sequence shown here is derived from an EMBL/GenBank/DDBJ whole genome shotgun (WGS) entry which is preliminary data.</text>
</comment>